<dbReference type="InterPro" id="IPR028994">
    <property type="entry name" value="Integrin_alpha_N"/>
</dbReference>
<dbReference type="SUPFAM" id="SSF50969">
    <property type="entry name" value="YVTN repeat-like/Quinoprotein amine dehydrogenase"/>
    <property type="match status" value="1"/>
</dbReference>
<dbReference type="PANTHER" id="PTHR46580">
    <property type="entry name" value="SENSOR KINASE-RELATED"/>
    <property type="match status" value="1"/>
</dbReference>
<organism evidence="3 4">
    <name type="scientific">Streptomyces griseofuscus</name>
    <dbReference type="NCBI Taxonomy" id="146922"/>
    <lineage>
        <taxon>Bacteria</taxon>
        <taxon>Bacillati</taxon>
        <taxon>Actinomycetota</taxon>
        <taxon>Actinomycetes</taxon>
        <taxon>Kitasatosporales</taxon>
        <taxon>Streptomycetaceae</taxon>
        <taxon>Streptomyces</taxon>
    </lineage>
</organism>
<dbReference type="Gene3D" id="2.130.10.130">
    <property type="entry name" value="Integrin alpha, N-terminal"/>
    <property type="match status" value="1"/>
</dbReference>
<dbReference type="EMBL" id="CP051006">
    <property type="protein sequence ID" value="QNT90397.1"/>
    <property type="molecule type" value="Genomic_DNA"/>
</dbReference>
<evidence type="ECO:0000256" key="1">
    <source>
        <dbReference type="ARBA" id="ARBA00022729"/>
    </source>
</evidence>
<dbReference type="Pfam" id="PF13517">
    <property type="entry name" value="FG-GAP_3"/>
    <property type="match status" value="1"/>
</dbReference>
<accession>A0A7H1PQR7</accession>
<evidence type="ECO:0000313" key="4">
    <source>
        <dbReference type="Proteomes" id="UP000516422"/>
    </source>
</evidence>
<name>A0A7H1PQR7_9ACTN</name>
<feature type="chain" id="PRO_5038348382" evidence="2">
    <location>
        <begin position="37"/>
        <end position="1042"/>
    </location>
</feature>
<dbReference type="PANTHER" id="PTHR46580:SF4">
    <property type="entry name" value="ATP_GTP-BINDING PROTEIN"/>
    <property type="match status" value="1"/>
</dbReference>
<reference evidence="3 4" key="1">
    <citation type="submission" date="2020-04" db="EMBL/GenBank/DDBJ databases">
        <title>Characterization and engineering of Streptomyces griseofuscus DSM40191 as a potential heterologous host for expression of BGCs.</title>
        <authorList>
            <person name="Gren T."/>
            <person name="Whitford C.M."/>
            <person name="Mohite O.S."/>
            <person name="Joergensen T.S."/>
            <person name="Nielsen J.B."/>
            <person name="Lee S.Y."/>
            <person name="Weber T."/>
        </authorList>
    </citation>
    <scope>NUCLEOTIDE SEQUENCE [LARGE SCALE GENOMIC DNA]</scope>
    <source>
        <strain evidence="3 4">DSM 40191</strain>
    </source>
</reference>
<protein>
    <submittedName>
        <fullName evidence="3">VCBS repeat-containing protein</fullName>
    </submittedName>
</protein>
<dbReference type="SUPFAM" id="SSF69318">
    <property type="entry name" value="Integrin alpha N-terminal domain"/>
    <property type="match status" value="1"/>
</dbReference>
<gene>
    <name evidence="3" type="ORF">HEP81_00059</name>
</gene>
<evidence type="ECO:0000256" key="2">
    <source>
        <dbReference type="SAM" id="SignalP"/>
    </source>
</evidence>
<proteinExistence type="predicted"/>
<dbReference type="AlphaFoldDB" id="A0A7H1PQR7"/>
<dbReference type="KEGG" id="sgf:HEP81_00059"/>
<dbReference type="InterPro" id="IPR011044">
    <property type="entry name" value="Quino_amine_DH_bsu"/>
</dbReference>
<dbReference type="Proteomes" id="UP000516422">
    <property type="component" value="Chromosome"/>
</dbReference>
<evidence type="ECO:0000313" key="3">
    <source>
        <dbReference type="EMBL" id="QNT90397.1"/>
    </source>
</evidence>
<dbReference type="InterPro" id="IPR013517">
    <property type="entry name" value="FG-GAP"/>
</dbReference>
<sequence>MVRHALIRPARTGRAALAVVASAALTAALGPLAPSAAAVGAPQETVVPATPRDTYTSASLYSTSTYGGHDGAGAEGVFHRLEGHSGLVWTRYADGRSVPVTQPEGVLATWATGSDVLAYRYEGGRVDLWNAADGTTRTLQVPAGQGLYTAYDDLAVGYRNVTGGDGTAGKEMHLLFPEPGGTTRDVPVTGLPDGVKLLKPQGGDASVLLFNAVQGQQYVSVLVDRSTGETLSWTPARGKAYLNGYVTAGHVVLFNINESKVLVLDRSDLSAPGTEVTLAGGGSVNPAQNLAVVGDWLVYRPSSGTAVLAEPLAGGSSVQLAVSDPGISVTRDGAAVFLGRTTADDWGLQRIEPGPDGRPSVTQVKALPKPPARIQGLSLEQGRLVVTDASRRGRRDDYVRTVAASGTPEYGERSDFTPQVSSDVPIGSCPATDVACSQIYGTTDGRIAWLEHVSDTEDRIRVNGPATGGFWDRTVPAGGRITDVSGRHLLFTGADKQYVYEIGNYGAPAVTRAPGAAALSGDLLWTAGSAPGTVTAYDLTEKKTTGTWDTGAGCAPTELQALGRWIYWICDGGRAGVFDRTAGASVSVPAGEAKLGDGYVVTHDKQAGALVLTTFADGTPASRVIGALPDTGVSQRDVRWTVDESGGNVAYVDGEERVHLVPSGVRQQPLRLLAPAGTTPYVEGHEYETVPDTLATVLLSKPSSKWDLSVRNRATGKVYTDGRDGGPARGELAVGWHGLDPTKPGDTFVPDGSYDWTLTVTPADGVGAPLEVRGTVRLLHGAPVRHDHVGSDGLPDGAADLLTLNSSGTLTFQQGTGKGTFSGKESGGGWSSKVLAVPFGDLDGDRCNDVLVRMSDGSLRGYKVKCGLAPQPSMGYQKLGTGWNAYDVLTSPGDLTGDERADLLARRASTGDVYLFAAKSDGTLAAAKKIRSGWTGYTKLVGAGDLNGDGIGDVLARDRAGTLYRYNGAGNGLLKDRVKVFSAWGATYNAVVGVGDITGDGRNDLVERDTAGNLYRNAGDGKGSFGARVKISGGWQGYKGLF</sequence>
<keyword evidence="1 2" id="KW-0732">Signal</keyword>
<feature type="signal peptide" evidence="2">
    <location>
        <begin position="1"/>
        <end position="36"/>
    </location>
</feature>